<dbReference type="InterPro" id="IPR008841">
    <property type="entry name" value="Siphovirus-type_tail_N"/>
</dbReference>
<reference evidence="2" key="1">
    <citation type="submission" date="2022-10" db="EMBL/GenBank/DDBJ databases">
        <title>Genome assembly of Lactococcus garvieae isolates from cricket gut.</title>
        <authorList>
            <person name="Luecke A.R."/>
            <person name="Brown A.M.V."/>
            <person name="Wakeman C.A."/>
        </authorList>
    </citation>
    <scope>NUCLEOTIDE SEQUENCE</scope>
    <source>
        <strain evidence="2">Alexii-11_2</strain>
    </source>
</reference>
<evidence type="ECO:0000313" key="2">
    <source>
        <dbReference type="EMBL" id="UYT10732.1"/>
    </source>
</evidence>
<dbReference type="Proteomes" id="UP001164042">
    <property type="component" value="Chromosome"/>
</dbReference>
<name>A0AA46TW60_9LACT</name>
<dbReference type="EMBL" id="CP109635">
    <property type="protein sequence ID" value="UYT10732.1"/>
    <property type="molecule type" value="Genomic_DNA"/>
</dbReference>
<accession>A0AA46TW60</accession>
<dbReference type="RefSeq" id="WP_264308438.1">
    <property type="nucleotide sequence ID" value="NZ_CP109635.1"/>
</dbReference>
<dbReference type="AlphaFoldDB" id="A0AA46TW60"/>
<dbReference type="Gene3D" id="2.60.120.860">
    <property type="match status" value="1"/>
</dbReference>
<protein>
    <submittedName>
        <fullName evidence="2">Phage tail family protein</fullName>
    </submittedName>
</protein>
<feature type="domain" description="Siphovirus-type tail component RIFT-related" evidence="1">
    <location>
        <begin position="50"/>
        <end position="119"/>
    </location>
</feature>
<dbReference type="NCBIfam" id="TIGR01633">
    <property type="entry name" value="phi3626_gp14_N"/>
    <property type="match status" value="1"/>
</dbReference>
<gene>
    <name evidence="2" type="ORF">OF801_01980</name>
</gene>
<evidence type="ECO:0000259" key="1">
    <source>
        <dbReference type="Pfam" id="PF05709"/>
    </source>
</evidence>
<dbReference type="Gene3D" id="2.40.30.200">
    <property type="match status" value="1"/>
</dbReference>
<organism evidence="2 3">
    <name type="scientific">Lactococcus garvieae</name>
    <dbReference type="NCBI Taxonomy" id="1363"/>
    <lineage>
        <taxon>Bacteria</taxon>
        <taxon>Bacillati</taxon>
        <taxon>Bacillota</taxon>
        <taxon>Bacilli</taxon>
        <taxon>Lactobacillales</taxon>
        <taxon>Streptococcaceae</taxon>
        <taxon>Lactococcus</taxon>
    </lineage>
</organism>
<dbReference type="InterPro" id="IPR006520">
    <property type="entry name" value="Dit_BPSPP_N"/>
</dbReference>
<proteinExistence type="predicted"/>
<sequence>MYNFTDTVSKGTIGLPKEAINIDGFFLDKEINSFQTLSVYGRESLSVDMDSYSIAQKHGIKVRNKKLKERRLIVKFHINAKDTTEYYDAIKKLKRHLYKEESLRIFFNDEPDLYYEGDLAVINDFDTNYVKATGSFEIICPQPYKYHANSKQAVLQNGKINLDSNFPLRVRNIEFPAFTSTSTTLKIGIGDYTMNFTGLPTLTSKVLKIDFEKLSIYLGNQEITSYLNIMSDFGNIRIKDGDKITMSLVTTKQIIVDVEVYDL</sequence>
<evidence type="ECO:0000313" key="3">
    <source>
        <dbReference type="Proteomes" id="UP001164042"/>
    </source>
</evidence>
<dbReference type="Pfam" id="PF05709">
    <property type="entry name" value="Sipho_tail"/>
    <property type="match status" value="1"/>
</dbReference>